<reference evidence="2" key="2">
    <citation type="submission" date="2021-01" db="EMBL/GenBank/DDBJ databases">
        <authorList>
            <person name="Schikora-Tamarit M.A."/>
        </authorList>
    </citation>
    <scope>NUCLEOTIDE SEQUENCE</scope>
    <source>
        <strain evidence="2">CBS6075</strain>
    </source>
</reference>
<evidence type="ECO:0000313" key="3">
    <source>
        <dbReference type="Proteomes" id="UP000769157"/>
    </source>
</evidence>
<dbReference type="RefSeq" id="XP_046062394.1">
    <property type="nucleotide sequence ID" value="XM_046202527.1"/>
</dbReference>
<sequence length="100" mass="11221">MPVLEAMSFLTFVFGLEFLLNSATSKLSISPDALERRVWVDWSDWSVWSILRPVFFSESASADVSAVWGGRWKVSWSSKLKSVWSENCSNGAIPNCEGLE</sequence>
<evidence type="ECO:0008006" key="4">
    <source>
        <dbReference type="Google" id="ProtNLM"/>
    </source>
</evidence>
<reference evidence="2" key="1">
    <citation type="journal article" date="2021" name="Open Biol.">
        <title>Shared evolutionary footprints suggest mitochondrial oxidative damage underlies multiple complex I losses in fungi.</title>
        <authorList>
            <person name="Schikora-Tamarit M.A."/>
            <person name="Marcet-Houben M."/>
            <person name="Nosek J."/>
            <person name="Gabaldon T."/>
        </authorList>
    </citation>
    <scope>NUCLEOTIDE SEQUENCE</scope>
    <source>
        <strain evidence="2">CBS6075</strain>
    </source>
</reference>
<proteinExistence type="predicted"/>
<feature type="signal peptide" evidence="1">
    <location>
        <begin position="1"/>
        <end position="25"/>
    </location>
</feature>
<accession>A0A9P8PA33</accession>
<feature type="chain" id="PRO_5040160824" description="Secreted protein" evidence="1">
    <location>
        <begin position="26"/>
        <end position="100"/>
    </location>
</feature>
<organism evidence="2 3">
    <name type="scientific">Ogataea philodendri</name>
    <dbReference type="NCBI Taxonomy" id="1378263"/>
    <lineage>
        <taxon>Eukaryota</taxon>
        <taxon>Fungi</taxon>
        <taxon>Dikarya</taxon>
        <taxon>Ascomycota</taxon>
        <taxon>Saccharomycotina</taxon>
        <taxon>Pichiomycetes</taxon>
        <taxon>Pichiales</taxon>
        <taxon>Pichiaceae</taxon>
        <taxon>Ogataea</taxon>
    </lineage>
</organism>
<name>A0A9P8PA33_9ASCO</name>
<dbReference type="GeneID" id="70233701"/>
<evidence type="ECO:0000256" key="1">
    <source>
        <dbReference type="SAM" id="SignalP"/>
    </source>
</evidence>
<protein>
    <recommendedName>
        <fullName evidence="4">Secreted protein</fullName>
    </recommendedName>
</protein>
<comment type="caution">
    <text evidence="2">The sequence shown here is derived from an EMBL/GenBank/DDBJ whole genome shotgun (WGS) entry which is preliminary data.</text>
</comment>
<gene>
    <name evidence="2" type="ORF">OGAPHI_001734</name>
</gene>
<evidence type="ECO:0000313" key="2">
    <source>
        <dbReference type="EMBL" id="KAH3667980.1"/>
    </source>
</evidence>
<dbReference type="EMBL" id="JAEUBE010000158">
    <property type="protein sequence ID" value="KAH3667980.1"/>
    <property type="molecule type" value="Genomic_DNA"/>
</dbReference>
<dbReference type="AlphaFoldDB" id="A0A9P8PA33"/>
<dbReference type="Proteomes" id="UP000769157">
    <property type="component" value="Unassembled WGS sequence"/>
</dbReference>
<keyword evidence="3" id="KW-1185">Reference proteome</keyword>
<keyword evidence="1" id="KW-0732">Signal</keyword>